<name>A0A1G7IAA2_CHIFI</name>
<feature type="signal peptide" evidence="2">
    <location>
        <begin position="1"/>
        <end position="27"/>
    </location>
</feature>
<feature type="region of interest" description="Disordered" evidence="1">
    <location>
        <begin position="290"/>
        <end position="314"/>
    </location>
</feature>
<evidence type="ECO:0000256" key="1">
    <source>
        <dbReference type="SAM" id="MobiDB-lite"/>
    </source>
</evidence>
<feature type="chain" id="PRO_5011683687" description="Secretin/TonB short N-terminal domain-containing protein" evidence="2">
    <location>
        <begin position="28"/>
        <end position="496"/>
    </location>
</feature>
<evidence type="ECO:0000313" key="3">
    <source>
        <dbReference type="EMBL" id="SDF09677.1"/>
    </source>
</evidence>
<dbReference type="AlphaFoldDB" id="A0A1G7IAA2"/>
<gene>
    <name evidence="3" type="ORF">SAMN04488121_101776</name>
</gene>
<evidence type="ECO:0008006" key="5">
    <source>
        <dbReference type="Google" id="ProtNLM"/>
    </source>
</evidence>
<dbReference type="EMBL" id="FNBN01000001">
    <property type="protein sequence ID" value="SDF09677.1"/>
    <property type="molecule type" value="Genomic_DNA"/>
</dbReference>
<sequence length="496" mass="54864">MRSISIMRINLLLFCILLSAFTSSLYAQQYEKNIVKISQTPIDITSLAKTIAKQTGLQYSLNMQNSSLKKRITLKTGNWLLSDILKQVQQQAGLNHRILGDHILFMDYLPPVNKSTITNTATPLPLPSTVGPHTLKAGNNKAPDAMTPSISTARQLKSIAGATVKSATKNTVAEKITVSKIPSTVKTETGTNAKANQITDNYDTSVTNNTTNPAIKQDSTYFLLPGRSVTGSMVIDTTESLLPLSPAYTVSGYTQKMFSLTLFDNTDNTGNKTMPVIRNTVQPLMKKIAITKEKRQKESNGRQRNKSFRPSKLSPDDVEWYQPVVKTGLSTDEILYLNASLMAGIKYVYGIISYGYAFPGGRFRWGAGVPIRLNETQELHFSFTTGTLKRGTSPDSSIVYGVKERLTRYGAGWSTTVSSRITFQAQLHYNILKKTSDSTSIYAQTAAGDSKHFSYGKVPYTLSESYGAYSYGQNYSTAGDFKRWIGIQLSLFYKLF</sequence>
<evidence type="ECO:0000256" key="2">
    <source>
        <dbReference type="SAM" id="SignalP"/>
    </source>
</evidence>
<feature type="compositionally biased region" description="Basic and acidic residues" evidence="1">
    <location>
        <begin position="290"/>
        <end position="301"/>
    </location>
</feature>
<dbReference type="Proteomes" id="UP000199045">
    <property type="component" value="Unassembled WGS sequence"/>
</dbReference>
<organism evidence="3 4">
    <name type="scientific">Chitinophaga filiformis</name>
    <name type="common">Myxococcus filiformis</name>
    <name type="synonym">Flexibacter filiformis</name>
    <dbReference type="NCBI Taxonomy" id="104663"/>
    <lineage>
        <taxon>Bacteria</taxon>
        <taxon>Pseudomonadati</taxon>
        <taxon>Bacteroidota</taxon>
        <taxon>Chitinophagia</taxon>
        <taxon>Chitinophagales</taxon>
        <taxon>Chitinophagaceae</taxon>
        <taxon>Chitinophaga</taxon>
    </lineage>
</organism>
<evidence type="ECO:0000313" key="4">
    <source>
        <dbReference type="Proteomes" id="UP000199045"/>
    </source>
</evidence>
<dbReference type="STRING" id="104663.SAMN04488121_101776"/>
<accession>A0A1G7IAA2</accession>
<keyword evidence="2" id="KW-0732">Signal</keyword>
<protein>
    <recommendedName>
        <fullName evidence="5">Secretin/TonB short N-terminal domain-containing protein</fullName>
    </recommendedName>
</protein>
<reference evidence="4" key="1">
    <citation type="submission" date="2016-10" db="EMBL/GenBank/DDBJ databases">
        <authorList>
            <person name="Varghese N."/>
            <person name="Submissions S."/>
        </authorList>
    </citation>
    <scope>NUCLEOTIDE SEQUENCE [LARGE SCALE GENOMIC DNA]</scope>
    <source>
        <strain evidence="4">DSM 527</strain>
    </source>
</reference>
<proteinExistence type="predicted"/>